<reference evidence="1 2" key="1">
    <citation type="journal article" date="2019" name="Nat. Plants">
        <title>Genome sequencing of Musa balbisiana reveals subgenome evolution and function divergence in polyploid bananas.</title>
        <authorList>
            <person name="Yao X."/>
        </authorList>
    </citation>
    <scope>NUCLEOTIDE SEQUENCE [LARGE SCALE GENOMIC DNA]</scope>
    <source>
        <strain evidence="2">cv. DH-PKW</strain>
        <tissue evidence="1">Leaves</tissue>
    </source>
</reference>
<dbReference type="AlphaFoldDB" id="A0A4S8IH10"/>
<evidence type="ECO:0000313" key="1">
    <source>
        <dbReference type="EMBL" id="THU47588.1"/>
    </source>
</evidence>
<proteinExistence type="predicted"/>
<dbReference type="EMBL" id="PYDT01000010">
    <property type="protein sequence ID" value="THU47588.1"/>
    <property type="molecule type" value="Genomic_DNA"/>
</dbReference>
<evidence type="ECO:0000313" key="2">
    <source>
        <dbReference type="Proteomes" id="UP000317650"/>
    </source>
</evidence>
<protein>
    <submittedName>
        <fullName evidence="1">Uncharacterized protein</fullName>
    </submittedName>
</protein>
<dbReference type="Proteomes" id="UP000317650">
    <property type="component" value="Chromosome 9"/>
</dbReference>
<comment type="caution">
    <text evidence="1">The sequence shown here is derived from an EMBL/GenBank/DDBJ whole genome shotgun (WGS) entry which is preliminary data.</text>
</comment>
<accession>A0A4S8IH10</accession>
<name>A0A4S8IH10_MUSBA</name>
<keyword evidence="2" id="KW-1185">Reference proteome</keyword>
<sequence length="76" mass="8996">MEYFHLLFAVFDQRCRVKTKSCVRKTNCGHSFSVPCFLSYQGKDFRVEEEDDQATSMPKFDGRKFVQHQMVKFDCS</sequence>
<gene>
    <name evidence="1" type="ORF">C4D60_Mb09t17170</name>
</gene>
<organism evidence="1 2">
    <name type="scientific">Musa balbisiana</name>
    <name type="common">Banana</name>
    <dbReference type="NCBI Taxonomy" id="52838"/>
    <lineage>
        <taxon>Eukaryota</taxon>
        <taxon>Viridiplantae</taxon>
        <taxon>Streptophyta</taxon>
        <taxon>Embryophyta</taxon>
        <taxon>Tracheophyta</taxon>
        <taxon>Spermatophyta</taxon>
        <taxon>Magnoliopsida</taxon>
        <taxon>Liliopsida</taxon>
        <taxon>Zingiberales</taxon>
        <taxon>Musaceae</taxon>
        <taxon>Musa</taxon>
    </lineage>
</organism>